<dbReference type="InterPro" id="IPR011009">
    <property type="entry name" value="Kinase-like_dom_sf"/>
</dbReference>
<dbReference type="SMART" id="SM00587">
    <property type="entry name" value="CHK"/>
    <property type="match status" value="1"/>
</dbReference>
<dbReference type="SUPFAM" id="SSF56112">
    <property type="entry name" value="Protein kinase-like (PK-like)"/>
    <property type="match status" value="1"/>
</dbReference>
<dbReference type="EMBL" id="OU898279">
    <property type="protein sequence ID" value="CAG9833466.1"/>
    <property type="molecule type" value="Genomic_DNA"/>
</dbReference>
<dbReference type="InterPro" id="IPR004119">
    <property type="entry name" value="EcKL"/>
</dbReference>
<dbReference type="PANTHER" id="PTHR11012">
    <property type="entry name" value="PROTEIN KINASE-LIKE DOMAIN-CONTAINING"/>
    <property type="match status" value="1"/>
</dbReference>
<evidence type="ECO:0000259" key="1">
    <source>
        <dbReference type="SMART" id="SM00587"/>
    </source>
</evidence>
<sequence length="284" mass="33232">MRAARINTEEVDENSVIILEDLRYEGYQNMDKLKGFNLEETKSLLIDIATFHAVPLAIKHSNSLLFQTKIKNNCIDPLPLPKPTDGENNTPPPFPFELLREVLEESEFCKANLDKFEQIVKKTKEETQPIVFFKRKDPNGKFSTLCHNDMWINNILQTIEEPKKNKLLDFQIYTIDNLALDLVYFLFTSVNSKVLQRNFDYLLRFYYDNFVKILKPLKCTENYFQYDSFIEKVKEAAVDKFIHIGSMTMIASKSKKNENGGDVHTGAKEKFVFLFTEMVKRKWI</sequence>
<keyword evidence="3" id="KW-1185">Reference proteome</keyword>
<dbReference type="Pfam" id="PF02958">
    <property type="entry name" value="EcKL"/>
    <property type="match status" value="1"/>
</dbReference>
<dbReference type="Gene3D" id="3.90.1200.10">
    <property type="match status" value="1"/>
</dbReference>
<accession>A0A9N9T3I0</accession>
<feature type="domain" description="CHK kinase-like" evidence="1">
    <location>
        <begin position="17"/>
        <end position="216"/>
    </location>
</feature>
<dbReference type="Proteomes" id="UP001153709">
    <property type="component" value="Chromosome 4"/>
</dbReference>
<reference evidence="2" key="1">
    <citation type="submission" date="2022-01" db="EMBL/GenBank/DDBJ databases">
        <authorList>
            <person name="King R."/>
        </authorList>
    </citation>
    <scope>NUCLEOTIDE SEQUENCE</scope>
</reference>
<dbReference type="InterPro" id="IPR015897">
    <property type="entry name" value="CHK_kinase-like"/>
</dbReference>
<proteinExistence type="predicted"/>
<evidence type="ECO:0000313" key="3">
    <source>
        <dbReference type="Proteomes" id="UP001153709"/>
    </source>
</evidence>
<dbReference type="AlphaFoldDB" id="A0A9N9T3I0"/>
<evidence type="ECO:0000313" key="2">
    <source>
        <dbReference type="EMBL" id="CAG9833466.1"/>
    </source>
</evidence>
<dbReference type="OrthoDB" id="191037at2759"/>
<gene>
    <name evidence="2" type="ORF">DIABBA_LOCUS6869</name>
</gene>
<protein>
    <recommendedName>
        <fullName evidence="1">CHK kinase-like domain-containing protein</fullName>
    </recommendedName>
</protein>
<dbReference type="PANTHER" id="PTHR11012:SF55">
    <property type="entry name" value="BHLH DOMAIN-CONTAINING PROTEIN"/>
    <property type="match status" value="1"/>
</dbReference>
<name>A0A9N9T3I0_DIABA</name>
<organism evidence="2 3">
    <name type="scientific">Diabrotica balteata</name>
    <name type="common">Banded cucumber beetle</name>
    <dbReference type="NCBI Taxonomy" id="107213"/>
    <lineage>
        <taxon>Eukaryota</taxon>
        <taxon>Metazoa</taxon>
        <taxon>Ecdysozoa</taxon>
        <taxon>Arthropoda</taxon>
        <taxon>Hexapoda</taxon>
        <taxon>Insecta</taxon>
        <taxon>Pterygota</taxon>
        <taxon>Neoptera</taxon>
        <taxon>Endopterygota</taxon>
        <taxon>Coleoptera</taxon>
        <taxon>Polyphaga</taxon>
        <taxon>Cucujiformia</taxon>
        <taxon>Chrysomeloidea</taxon>
        <taxon>Chrysomelidae</taxon>
        <taxon>Galerucinae</taxon>
        <taxon>Diabroticina</taxon>
        <taxon>Diabroticites</taxon>
        <taxon>Diabrotica</taxon>
    </lineage>
</organism>